<evidence type="ECO:0000313" key="3">
    <source>
        <dbReference type="Proteomes" id="UP000054937"/>
    </source>
</evidence>
<reference evidence="2 3" key="1">
    <citation type="journal article" date="2015" name="Sci. Rep.">
        <title>Genome of the facultative scuticociliatosis pathogen Pseudocohnilembus persalinus provides insight into its virulence through horizontal gene transfer.</title>
        <authorList>
            <person name="Xiong J."/>
            <person name="Wang G."/>
            <person name="Cheng J."/>
            <person name="Tian M."/>
            <person name="Pan X."/>
            <person name="Warren A."/>
            <person name="Jiang C."/>
            <person name="Yuan D."/>
            <person name="Miao W."/>
        </authorList>
    </citation>
    <scope>NUCLEOTIDE SEQUENCE [LARGE SCALE GENOMIC DNA]</scope>
    <source>
        <strain evidence="2">36N120E</strain>
    </source>
</reference>
<feature type="compositionally biased region" description="Basic and acidic residues" evidence="1">
    <location>
        <begin position="133"/>
        <end position="154"/>
    </location>
</feature>
<dbReference type="EMBL" id="LDAU01000078">
    <property type="protein sequence ID" value="KRX07859.1"/>
    <property type="molecule type" value="Genomic_DNA"/>
</dbReference>
<dbReference type="InParanoid" id="A0A0V0QZZ0"/>
<organism evidence="2 3">
    <name type="scientific">Pseudocohnilembus persalinus</name>
    <name type="common">Ciliate</name>
    <dbReference type="NCBI Taxonomy" id="266149"/>
    <lineage>
        <taxon>Eukaryota</taxon>
        <taxon>Sar</taxon>
        <taxon>Alveolata</taxon>
        <taxon>Ciliophora</taxon>
        <taxon>Intramacronucleata</taxon>
        <taxon>Oligohymenophorea</taxon>
        <taxon>Scuticociliatia</taxon>
        <taxon>Philasterida</taxon>
        <taxon>Pseudocohnilembidae</taxon>
        <taxon>Pseudocohnilembus</taxon>
    </lineage>
</organism>
<dbReference type="Proteomes" id="UP000054937">
    <property type="component" value="Unassembled WGS sequence"/>
</dbReference>
<feature type="region of interest" description="Disordered" evidence="1">
    <location>
        <begin position="126"/>
        <end position="154"/>
    </location>
</feature>
<gene>
    <name evidence="2" type="ORF">PPERSA_10247</name>
</gene>
<protein>
    <submittedName>
        <fullName evidence="2">Uncharacterized protein</fullName>
    </submittedName>
</protein>
<keyword evidence="3" id="KW-1185">Reference proteome</keyword>
<evidence type="ECO:0000256" key="1">
    <source>
        <dbReference type="SAM" id="MobiDB-lite"/>
    </source>
</evidence>
<evidence type="ECO:0000313" key="2">
    <source>
        <dbReference type="EMBL" id="KRX07859.1"/>
    </source>
</evidence>
<proteinExistence type="predicted"/>
<accession>A0A0V0QZZ0</accession>
<sequence length="154" mass="18067">MGQLERSTKNSVVRQRMKQINNEASKEIDKFGQLMRLLINTSFNFQLSLVDKEEINGFDQEELKQLQESFSKPRSIEQQSGLKFKVKSLGKTLNFETVKVENPPEEEEGQVLRTIIHRKHRTDAEFEASMLNEKQRQIDKLEKDIGRKRSDRSE</sequence>
<name>A0A0V0QZZ0_PSEPJ</name>
<dbReference type="AlphaFoldDB" id="A0A0V0QZZ0"/>
<comment type="caution">
    <text evidence="2">The sequence shown here is derived from an EMBL/GenBank/DDBJ whole genome shotgun (WGS) entry which is preliminary data.</text>
</comment>